<dbReference type="Pfam" id="PF01569">
    <property type="entry name" value="PAP2"/>
    <property type="match status" value="1"/>
</dbReference>
<dbReference type="InterPro" id="IPR036938">
    <property type="entry name" value="PAP2/HPO_sf"/>
</dbReference>
<accession>A0A644Z214</accession>
<gene>
    <name evidence="3" type="ORF">SDC9_81466</name>
</gene>
<name>A0A644Z214_9ZZZZ</name>
<feature type="domain" description="Phosphatidic acid phosphatase type 2/haloperoxidase" evidence="2">
    <location>
        <begin position="63"/>
        <end position="178"/>
    </location>
</feature>
<proteinExistence type="predicted"/>
<evidence type="ECO:0000256" key="1">
    <source>
        <dbReference type="SAM" id="Phobius"/>
    </source>
</evidence>
<sequence length="194" mass="21991">MEWLLEADYSILLFLNGLHSPFFDWLMMLLTAPEPWIPLYFAIASFIVYYYGYKKGDYKYSFALIAGAILTFALTDMGSSAIKDYFERLRPGHDPRLEGLVRLLDGKGGMYGFISSHASNVFGLATITSLAFRKRWYSATILIWAAGVSYSRIYVGRHFPSDVVAGAIFGFFAGLIFYKLVSHFFLKSKIKCTT</sequence>
<dbReference type="EMBL" id="VSSQ01007109">
    <property type="protein sequence ID" value="MPM34876.1"/>
    <property type="molecule type" value="Genomic_DNA"/>
</dbReference>
<feature type="transmembrane region" description="Helical" evidence="1">
    <location>
        <begin position="60"/>
        <end position="82"/>
    </location>
</feature>
<feature type="transmembrane region" description="Helical" evidence="1">
    <location>
        <begin position="163"/>
        <end position="181"/>
    </location>
</feature>
<protein>
    <recommendedName>
        <fullName evidence="2">Phosphatidic acid phosphatase type 2/haloperoxidase domain-containing protein</fullName>
    </recommendedName>
</protein>
<reference evidence="3" key="1">
    <citation type="submission" date="2019-08" db="EMBL/GenBank/DDBJ databases">
        <authorList>
            <person name="Kucharzyk K."/>
            <person name="Murdoch R.W."/>
            <person name="Higgins S."/>
            <person name="Loffler F."/>
        </authorList>
    </citation>
    <scope>NUCLEOTIDE SEQUENCE</scope>
</reference>
<dbReference type="InterPro" id="IPR000326">
    <property type="entry name" value="PAP2/HPO"/>
</dbReference>
<dbReference type="SUPFAM" id="SSF48317">
    <property type="entry name" value="Acid phosphatase/Vanadium-dependent haloperoxidase"/>
    <property type="match status" value="1"/>
</dbReference>
<dbReference type="Gene3D" id="1.20.144.10">
    <property type="entry name" value="Phosphatidic acid phosphatase type 2/haloperoxidase"/>
    <property type="match status" value="1"/>
</dbReference>
<evidence type="ECO:0000259" key="2">
    <source>
        <dbReference type="SMART" id="SM00014"/>
    </source>
</evidence>
<comment type="caution">
    <text evidence="3">The sequence shown here is derived from an EMBL/GenBank/DDBJ whole genome shotgun (WGS) entry which is preliminary data.</text>
</comment>
<feature type="transmembrane region" description="Helical" evidence="1">
    <location>
        <begin position="110"/>
        <end position="132"/>
    </location>
</feature>
<dbReference type="SMART" id="SM00014">
    <property type="entry name" value="acidPPc"/>
    <property type="match status" value="1"/>
</dbReference>
<keyword evidence="1" id="KW-0472">Membrane</keyword>
<feature type="transmembrane region" description="Helical" evidence="1">
    <location>
        <begin position="139"/>
        <end position="157"/>
    </location>
</feature>
<evidence type="ECO:0000313" key="3">
    <source>
        <dbReference type="EMBL" id="MPM34876.1"/>
    </source>
</evidence>
<organism evidence="3">
    <name type="scientific">bioreactor metagenome</name>
    <dbReference type="NCBI Taxonomy" id="1076179"/>
    <lineage>
        <taxon>unclassified sequences</taxon>
        <taxon>metagenomes</taxon>
        <taxon>ecological metagenomes</taxon>
    </lineage>
</organism>
<dbReference type="AlphaFoldDB" id="A0A644Z214"/>
<keyword evidence="1" id="KW-0812">Transmembrane</keyword>
<keyword evidence="1" id="KW-1133">Transmembrane helix</keyword>
<dbReference type="PANTHER" id="PTHR14969">
    <property type="entry name" value="SPHINGOSINE-1-PHOSPHATE PHOSPHOHYDROLASE"/>
    <property type="match status" value="1"/>
</dbReference>
<dbReference type="PANTHER" id="PTHR14969:SF13">
    <property type="entry name" value="AT30094P"/>
    <property type="match status" value="1"/>
</dbReference>
<feature type="transmembrane region" description="Helical" evidence="1">
    <location>
        <begin position="36"/>
        <end position="53"/>
    </location>
</feature>